<reference evidence="2" key="1">
    <citation type="submission" date="2021-06" db="EMBL/GenBank/DDBJ databases">
        <authorList>
            <person name="Hodson N. C."/>
            <person name="Mongue J. A."/>
            <person name="Jaron S. K."/>
        </authorList>
    </citation>
    <scope>NUCLEOTIDE SEQUENCE</scope>
</reference>
<dbReference type="InterPro" id="IPR045165">
    <property type="entry name" value="Nitrobindin"/>
</dbReference>
<name>A0A8J2PZN9_9HEXA</name>
<evidence type="ECO:0000313" key="2">
    <source>
        <dbReference type="EMBL" id="CAG7827940.1"/>
    </source>
</evidence>
<dbReference type="Proteomes" id="UP000708208">
    <property type="component" value="Unassembled WGS sequence"/>
</dbReference>
<dbReference type="CDD" id="cd07828">
    <property type="entry name" value="lipocalin_heme-bd-THAP4-like"/>
    <property type="match status" value="1"/>
</dbReference>
<dbReference type="PANTHER" id="PTHR15854:SF4">
    <property type="entry name" value="PEROXYNITRITE ISOMERASE THAP4"/>
    <property type="match status" value="1"/>
</dbReference>
<dbReference type="Pfam" id="PF08768">
    <property type="entry name" value="THAP4_heme-bd"/>
    <property type="match status" value="1"/>
</dbReference>
<dbReference type="PANTHER" id="PTHR15854">
    <property type="entry name" value="THAP4 PROTEIN"/>
    <property type="match status" value="1"/>
</dbReference>
<protein>
    <recommendedName>
        <fullName evidence="1">THAP4-like heme-binding domain-containing protein</fullName>
    </recommendedName>
</protein>
<accession>A0A8J2PZN9</accession>
<dbReference type="InterPro" id="IPR014878">
    <property type="entry name" value="THAP4-like_heme-bd"/>
</dbReference>
<dbReference type="OrthoDB" id="58529at2759"/>
<proteinExistence type="predicted"/>
<dbReference type="AlphaFoldDB" id="A0A8J2PZN9"/>
<dbReference type="EMBL" id="CAJVCH010545458">
    <property type="protein sequence ID" value="CAG7827940.1"/>
    <property type="molecule type" value="Genomic_DNA"/>
</dbReference>
<gene>
    <name evidence="2" type="ORF">AFUS01_LOCUS37895</name>
</gene>
<keyword evidence="3" id="KW-1185">Reference proteome</keyword>
<evidence type="ECO:0000313" key="3">
    <source>
        <dbReference type="Proteomes" id="UP000708208"/>
    </source>
</evidence>
<evidence type="ECO:0000259" key="1">
    <source>
        <dbReference type="Pfam" id="PF08768"/>
    </source>
</evidence>
<organism evidence="2 3">
    <name type="scientific">Allacma fusca</name>
    <dbReference type="NCBI Taxonomy" id="39272"/>
    <lineage>
        <taxon>Eukaryota</taxon>
        <taxon>Metazoa</taxon>
        <taxon>Ecdysozoa</taxon>
        <taxon>Arthropoda</taxon>
        <taxon>Hexapoda</taxon>
        <taxon>Collembola</taxon>
        <taxon>Symphypleona</taxon>
        <taxon>Sminthuridae</taxon>
        <taxon>Allacma</taxon>
    </lineage>
</organism>
<feature type="domain" description="THAP4-like heme-binding" evidence="1">
    <location>
        <begin position="11"/>
        <end position="171"/>
    </location>
</feature>
<comment type="caution">
    <text evidence="2">The sequence shown here is derived from an EMBL/GenBank/DDBJ whole genome shotgun (WGS) entry which is preliminary data.</text>
</comment>
<sequence length="174" mass="19506">MSGETLVPQRLLPISWIIGTWESISAEGKFPTIQPFHYKELIEFRCVGAQPLLKYTASTKHTVSGNPMHQESGFLRMRGEHDISFMVAHNFGLTTIEEGSVENNRITLRSTADNITRMSPDSAKSSAGVKVTELKRRFILDLESAQLVQEVFMATEETPELTLHLCATYSRTSC</sequence>